<keyword evidence="11 14" id="KW-0482">Metalloprotease</keyword>
<comment type="cofactor">
    <cofactor evidence="14 16">
        <name>Zn(2+)</name>
        <dbReference type="ChEBI" id="CHEBI:29105"/>
    </cofactor>
    <text evidence="14 16">Binds 1 zinc ion per subunit.</text>
</comment>
<evidence type="ECO:0000256" key="2">
    <source>
        <dbReference type="ARBA" id="ARBA00007931"/>
    </source>
</evidence>
<dbReference type="GO" id="GO:0006508">
    <property type="term" value="P:proteolysis"/>
    <property type="evidence" value="ECO:0007669"/>
    <property type="project" value="UniProtKB-KW"/>
</dbReference>
<keyword evidence="12 17" id="KW-0129">CBS domain</keyword>
<dbReference type="PANTHER" id="PTHR39188">
    <property type="entry name" value="MEMBRANE-ASSOCIATED ZINC METALLOPROTEASE M50B"/>
    <property type="match status" value="1"/>
</dbReference>
<keyword evidence="20" id="KW-1185">Reference proteome</keyword>
<dbReference type="Pfam" id="PF02163">
    <property type="entry name" value="Peptidase_M50"/>
    <property type="match status" value="2"/>
</dbReference>
<evidence type="ECO:0000256" key="1">
    <source>
        <dbReference type="ARBA" id="ARBA00004651"/>
    </source>
</evidence>
<dbReference type="Pfam" id="PF00571">
    <property type="entry name" value="CBS"/>
    <property type="match status" value="1"/>
</dbReference>
<protein>
    <recommendedName>
        <fullName evidence="14">Zinc metalloprotease</fullName>
    </recommendedName>
</protein>
<evidence type="ECO:0000256" key="9">
    <source>
        <dbReference type="ARBA" id="ARBA00022833"/>
    </source>
</evidence>
<feature type="transmembrane region" description="Helical" evidence="14">
    <location>
        <begin position="50"/>
        <end position="68"/>
    </location>
</feature>
<comment type="similarity">
    <text evidence="2 14">Belongs to the peptidase M50B family.</text>
</comment>
<proteinExistence type="inferred from homology"/>
<dbReference type="Gene3D" id="3.10.580.10">
    <property type="entry name" value="CBS-domain"/>
    <property type="match status" value="1"/>
</dbReference>
<organism evidence="19 20">
    <name type="scientific">Thiohalomonas denitrificans</name>
    <dbReference type="NCBI Taxonomy" id="415747"/>
    <lineage>
        <taxon>Bacteria</taxon>
        <taxon>Pseudomonadati</taxon>
        <taxon>Pseudomonadota</taxon>
        <taxon>Gammaproteobacteria</taxon>
        <taxon>Thiohalomonadales</taxon>
        <taxon>Thiohalomonadaceae</taxon>
        <taxon>Thiohalomonas</taxon>
    </lineage>
</organism>
<feature type="active site" evidence="15">
    <location>
        <position position="69"/>
    </location>
</feature>
<feature type="binding site" evidence="16">
    <location>
        <position position="72"/>
    </location>
    <ligand>
        <name>Zn(2+)</name>
        <dbReference type="ChEBI" id="CHEBI:29105"/>
        <note>catalytic</note>
    </ligand>
</feature>
<accession>A0A1G5Q1T1</accession>
<feature type="transmembrane region" description="Helical" evidence="14">
    <location>
        <begin position="108"/>
        <end position="129"/>
    </location>
</feature>
<dbReference type="GO" id="GO:0005886">
    <property type="term" value="C:plasma membrane"/>
    <property type="evidence" value="ECO:0007669"/>
    <property type="project" value="UniProtKB-SubCell"/>
</dbReference>
<evidence type="ECO:0000256" key="12">
    <source>
        <dbReference type="ARBA" id="ARBA00023122"/>
    </source>
</evidence>
<gene>
    <name evidence="19" type="ORF">SAMN03097708_01153</name>
</gene>
<sequence>MFGKRIKLFRLLGFEVRIDLSWLFLGLLVAWSLAYGLFPFLVPELTLTQYWSMAVAGVVGLLVSIVLHEFSHSIVARRYGMPIDGITLFIFGGVAEMEDEPPSAKAEFMMAVAGPIASAMLAWGFFQLYTFSGAMSLPPTVAGVILYLAYLNFLLAAFNVIPAFPLDGGRILRSILWGIRKDLDWATRVAVQIGAGFGWVLVALGIWALFNGNPVGGVWWILIGLFLRTAAYGSYRQMKIKERLKGVPVQSLMDRYPVRVPSNTSLSDLVNRFSQGYPHTMFPVVEEDRLVGCVDANLAKRVPRSEWNEHTVMDYAHGCPVEDSLTPDSDAESALSAMSRRGDQLLMIVEHGILRGTLSLADLRRRVTMDSDASEQWRA</sequence>
<evidence type="ECO:0000256" key="11">
    <source>
        <dbReference type="ARBA" id="ARBA00023049"/>
    </source>
</evidence>
<dbReference type="PANTHER" id="PTHR39188:SF3">
    <property type="entry name" value="STAGE IV SPORULATION PROTEIN FB"/>
    <property type="match status" value="1"/>
</dbReference>
<keyword evidence="4 14" id="KW-0645">Protease</keyword>
<evidence type="ECO:0000313" key="19">
    <source>
        <dbReference type="EMBL" id="SCZ55568.1"/>
    </source>
</evidence>
<dbReference type="Proteomes" id="UP000199648">
    <property type="component" value="Unassembled WGS sequence"/>
</dbReference>
<dbReference type="GO" id="GO:0046872">
    <property type="term" value="F:metal ion binding"/>
    <property type="evidence" value="ECO:0007669"/>
    <property type="project" value="UniProtKB-UniRule"/>
</dbReference>
<feature type="transmembrane region" description="Helical" evidence="14">
    <location>
        <begin position="216"/>
        <end position="235"/>
    </location>
</feature>
<feature type="binding site" evidence="16">
    <location>
        <position position="68"/>
    </location>
    <ligand>
        <name>Zn(2+)</name>
        <dbReference type="ChEBI" id="CHEBI:29105"/>
        <note>catalytic</note>
    </ligand>
</feature>
<evidence type="ECO:0000256" key="15">
    <source>
        <dbReference type="PIRSR" id="PIRSR006404-1"/>
    </source>
</evidence>
<dbReference type="PROSITE" id="PS51371">
    <property type="entry name" value="CBS"/>
    <property type="match status" value="1"/>
</dbReference>
<feature type="transmembrane region" description="Helical" evidence="14">
    <location>
        <begin position="185"/>
        <end position="210"/>
    </location>
</feature>
<keyword evidence="6 14" id="KW-0479">Metal-binding</keyword>
<dbReference type="RefSeq" id="WP_092993809.1">
    <property type="nucleotide sequence ID" value="NZ_FMWD01000003.1"/>
</dbReference>
<feature type="transmembrane region" description="Helical" evidence="14">
    <location>
        <begin position="20"/>
        <end position="38"/>
    </location>
</feature>
<evidence type="ECO:0000256" key="13">
    <source>
        <dbReference type="ARBA" id="ARBA00023136"/>
    </source>
</evidence>
<name>A0A1G5Q1T1_9GAMM</name>
<dbReference type="GO" id="GO:0008237">
    <property type="term" value="F:metallopeptidase activity"/>
    <property type="evidence" value="ECO:0007669"/>
    <property type="project" value="UniProtKB-UniRule"/>
</dbReference>
<dbReference type="InterPro" id="IPR008915">
    <property type="entry name" value="Peptidase_M50"/>
</dbReference>
<keyword evidence="8 14" id="KW-0378">Hydrolase</keyword>
<dbReference type="InterPro" id="IPR016483">
    <property type="entry name" value="UCP006404_Pept_M50_CBS"/>
</dbReference>
<keyword evidence="5 14" id="KW-0812">Transmembrane</keyword>
<keyword evidence="9 14" id="KW-0862">Zinc</keyword>
<evidence type="ECO:0000256" key="8">
    <source>
        <dbReference type="ARBA" id="ARBA00022801"/>
    </source>
</evidence>
<dbReference type="STRING" id="415747.SAMN03097708_01153"/>
<evidence type="ECO:0000256" key="3">
    <source>
        <dbReference type="ARBA" id="ARBA00022475"/>
    </source>
</evidence>
<evidence type="ECO:0000259" key="18">
    <source>
        <dbReference type="PROSITE" id="PS51371"/>
    </source>
</evidence>
<dbReference type="OrthoDB" id="8772544at2"/>
<evidence type="ECO:0000256" key="6">
    <source>
        <dbReference type="ARBA" id="ARBA00022723"/>
    </source>
</evidence>
<dbReference type="InterPro" id="IPR046342">
    <property type="entry name" value="CBS_dom_sf"/>
</dbReference>
<dbReference type="CDD" id="cd06164">
    <property type="entry name" value="S2P-M50_SpoIVFB_CBS"/>
    <property type="match status" value="1"/>
</dbReference>
<evidence type="ECO:0000256" key="7">
    <source>
        <dbReference type="ARBA" id="ARBA00022737"/>
    </source>
</evidence>
<reference evidence="19 20" key="1">
    <citation type="submission" date="2016-10" db="EMBL/GenBank/DDBJ databases">
        <authorList>
            <person name="de Groot N.N."/>
        </authorList>
    </citation>
    <scope>NUCLEOTIDE SEQUENCE [LARGE SCALE GENOMIC DNA]</scope>
    <source>
        <strain evidence="19 20">HLD2</strain>
    </source>
</reference>
<dbReference type="AlphaFoldDB" id="A0A1G5Q1T1"/>
<feature type="transmembrane region" description="Helical" evidence="14">
    <location>
        <begin position="141"/>
        <end position="164"/>
    </location>
</feature>
<evidence type="ECO:0000256" key="17">
    <source>
        <dbReference type="PROSITE-ProRule" id="PRU00703"/>
    </source>
</evidence>
<keyword evidence="13 14" id="KW-0472">Membrane</keyword>
<keyword evidence="7" id="KW-0677">Repeat</keyword>
<dbReference type="PIRSF" id="PIRSF006404">
    <property type="entry name" value="UCP006404_Pept_M50_CBS"/>
    <property type="match status" value="1"/>
</dbReference>
<evidence type="ECO:0000256" key="5">
    <source>
        <dbReference type="ARBA" id="ARBA00022692"/>
    </source>
</evidence>
<evidence type="ECO:0000256" key="4">
    <source>
        <dbReference type="ARBA" id="ARBA00022670"/>
    </source>
</evidence>
<evidence type="ECO:0000256" key="16">
    <source>
        <dbReference type="PIRSR" id="PIRSR006404-2"/>
    </source>
</evidence>
<dbReference type="InterPro" id="IPR000644">
    <property type="entry name" value="CBS_dom"/>
</dbReference>
<comment type="subcellular location">
    <subcellularLocation>
        <location evidence="1 14">Cell membrane</location>
        <topology evidence="1 14">Multi-pass membrane protein</topology>
    </subcellularLocation>
</comment>
<dbReference type="EMBL" id="FMWD01000003">
    <property type="protein sequence ID" value="SCZ55568.1"/>
    <property type="molecule type" value="Genomic_DNA"/>
</dbReference>
<evidence type="ECO:0000256" key="14">
    <source>
        <dbReference type="PIRNR" id="PIRNR006404"/>
    </source>
</evidence>
<evidence type="ECO:0000256" key="10">
    <source>
        <dbReference type="ARBA" id="ARBA00022989"/>
    </source>
</evidence>
<evidence type="ECO:0000313" key="20">
    <source>
        <dbReference type="Proteomes" id="UP000199648"/>
    </source>
</evidence>
<keyword evidence="3 14" id="KW-1003">Cell membrane</keyword>
<feature type="domain" description="CBS" evidence="18">
    <location>
        <begin position="253"/>
        <end position="309"/>
    </location>
</feature>
<dbReference type="SUPFAM" id="SSF54631">
    <property type="entry name" value="CBS-domain pair"/>
    <property type="match status" value="1"/>
</dbReference>
<feature type="binding site" evidence="16">
    <location>
        <position position="167"/>
    </location>
    <ligand>
        <name>Zn(2+)</name>
        <dbReference type="ChEBI" id="CHEBI:29105"/>
        <note>catalytic</note>
    </ligand>
</feature>
<keyword evidence="10 14" id="KW-1133">Transmembrane helix</keyword>